<feature type="chain" id="PRO_5028893887" description="Toxin-antitoxin system YwqK family antitoxin" evidence="1">
    <location>
        <begin position="27"/>
        <end position="258"/>
    </location>
</feature>
<feature type="signal peptide" evidence="1">
    <location>
        <begin position="1"/>
        <end position="26"/>
    </location>
</feature>
<dbReference type="KEGG" id="hsk:H4317_00700"/>
<evidence type="ECO:0000256" key="1">
    <source>
        <dbReference type="SAM" id="SignalP"/>
    </source>
</evidence>
<dbReference type="Proteomes" id="UP000515489">
    <property type="component" value="Chromosome"/>
</dbReference>
<evidence type="ECO:0008006" key="4">
    <source>
        <dbReference type="Google" id="ProtNLM"/>
    </source>
</evidence>
<sequence>MMLFMSNCRPALLISALLLTGSAAWAQRSLPAKASLDQCYRVLGKDSVGFFYSEDYLLTPPGCATIRRHTRLDSAGRFMGYVRDYRMTNNLLLLQGSYREGRKEGVFETYHATGELAARGRYMAGRQVGDWAYWYPSGKPRQILSFRNGQDPLIQQFWEESGQQLVKDGNGTWYRREIGMELRGAVVQGIPDGRWQLRRLSDQSLVARETFMKGHFRSGILIEQMESYRDESRLDLADWDTYSKAEAYELGPPCPAAE</sequence>
<keyword evidence="3" id="KW-1185">Reference proteome</keyword>
<dbReference type="Gene3D" id="2.20.110.10">
    <property type="entry name" value="Histone H3 K4-specific methyltransferase SET7/9 N-terminal domain"/>
    <property type="match status" value="1"/>
</dbReference>
<protein>
    <recommendedName>
        <fullName evidence="4">Toxin-antitoxin system YwqK family antitoxin</fullName>
    </recommendedName>
</protein>
<dbReference type="AlphaFoldDB" id="A0A7G7W7N8"/>
<accession>A0A7G7W7N8</accession>
<dbReference type="SUPFAM" id="SSF82185">
    <property type="entry name" value="Histone H3 K4-specific methyltransferase SET7/9 N-terminal domain"/>
    <property type="match status" value="1"/>
</dbReference>
<evidence type="ECO:0000313" key="3">
    <source>
        <dbReference type="Proteomes" id="UP000515489"/>
    </source>
</evidence>
<dbReference type="RefSeq" id="WP_185888293.1">
    <property type="nucleotide sequence ID" value="NZ_CP060202.1"/>
</dbReference>
<organism evidence="2 3">
    <name type="scientific">Hymenobacter sediminicola</name>
    <dbReference type="NCBI Taxonomy" id="2761579"/>
    <lineage>
        <taxon>Bacteria</taxon>
        <taxon>Pseudomonadati</taxon>
        <taxon>Bacteroidota</taxon>
        <taxon>Cytophagia</taxon>
        <taxon>Cytophagales</taxon>
        <taxon>Hymenobacteraceae</taxon>
        <taxon>Hymenobacter</taxon>
    </lineage>
</organism>
<proteinExistence type="predicted"/>
<keyword evidence="1" id="KW-0732">Signal</keyword>
<name>A0A7G7W7N8_9BACT</name>
<dbReference type="EMBL" id="CP060202">
    <property type="protein sequence ID" value="QNH62381.1"/>
    <property type="molecule type" value="Genomic_DNA"/>
</dbReference>
<evidence type="ECO:0000313" key="2">
    <source>
        <dbReference type="EMBL" id="QNH62381.1"/>
    </source>
</evidence>
<gene>
    <name evidence="2" type="ORF">H4317_00700</name>
</gene>
<reference evidence="2 3" key="1">
    <citation type="submission" date="2020-08" db="EMBL/GenBank/DDBJ databases">
        <title>Hymenobacter sp. S2-20-2 genome sequencing.</title>
        <authorList>
            <person name="Jin L."/>
        </authorList>
    </citation>
    <scope>NUCLEOTIDE SEQUENCE [LARGE SCALE GENOMIC DNA]</scope>
    <source>
        <strain evidence="2 3">S2-20-2</strain>
    </source>
</reference>